<dbReference type="PANTHER" id="PTHR33021:SF496">
    <property type="entry name" value="OS08G0482700 PROTEIN"/>
    <property type="match status" value="1"/>
</dbReference>
<evidence type="ECO:0000256" key="1">
    <source>
        <dbReference type="SAM" id="MobiDB-lite"/>
    </source>
</evidence>
<dbReference type="InterPro" id="IPR039391">
    <property type="entry name" value="Phytocyanin-like"/>
</dbReference>
<keyword evidence="4" id="KW-1185">Reference proteome</keyword>
<evidence type="ECO:0000259" key="2">
    <source>
        <dbReference type="PROSITE" id="PS51485"/>
    </source>
</evidence>
<dbReference type="InterPro" id="IPR008972">
    <property type="entry name" value="Cupredoxin"/>
</dbReference>
<comment type="caution">
    <text evidence="3">The sequence shown here is derived from an EMBL/GenBank/DDBJ whole genome shotgun (WGS) entry which is preliminary data.</text>
</comment>
<proteinExistence type="predicted"/>
<dbReference type="AlphaFoldDB" id="A0ABD3GVL2"/>
<dbReference type="Proteomes" id="UP001633002">
    <property type="component" value="Unassembled WGS sequence"/>
</dbReference>
<feature type="region of interest" description="Disordered" evidence="1">
    <location>
        <begin position="144"/>
        <end position="167"/>
    </location>
</feature>
<dbReference type="Pfam" id="PF02298">
    <property type="entry name" value="Cu_bind_like"/>
    <property type="match status" value="1"/>
</dbReference>
<evidence type="ECO:0000313" key="3">
    <source>
        <dbReference type="EMBL" id="KAL3683268.1"/>
    </source>
</evidence>
<dbReference type="EMBL" id="JBJQOH010000006">
    <property type="protein sequence ID" value="KAL3683268.1"/>
    <property type="molecule type" value="Genomic_DNA"/>
</dbReference>
<evidence type="ECO:0000313" key="4">
    <source>
        <dbReference type="Proteomes" id="UP001633002"/>
    </source>
</evidence>
<dbReference type="PROSITE" id="PS51485">
    <property type="entry name" value="PHYTOCYANIN"/>
    <property type="match status" value="1"/>
</dbReference>
<dbReference type="SUPFAM" id="SSF49503">
    <property type="entry name" value="Cupredoxins"/>
    <property type="match status" value="1"/>
</dbReference>
<feature type="domain" description="Phytocyanin" evidence="2">
    <location>
        <begin position="30"/>
        <end position="145"/>
    </location>
</feature>
<organism evidence="3 4">
    <name type="scientific">Riccia sorocarpa</name>
    <dbReference type="NCBI Taxonomy" id="122646"/>
    <lineage>
        <taxon>Eukaryota</taxon>
        <taxon>Viridiplantae</taxon>
        <taxon>Streptophyta</taxon>
        <taxon>Embryophyta</taxon>
        <taxon>Marchantiophyta</taxon>
        <taxon>Marchantiopsida</taxon>
        <taxon>Marchantiidae</taxon>
        <taxon>Marchantiales</taxon>
        <taxon>Ricciaceae</taxon>
        <taxon>Riccia</taxon>
    </lineage>
</organism>
<feature type="compositionally biased region" description="Low complexity" evidence="1">
    <location>
        <begin position="144"/>
        <end position="165"/>
    </location>
</feature>
<dbReference type="InterPro" id="IPR003245">
    <property type="entry name" value="Phytocyanin_dom"/>
</dbReference>
<name>A0ABD3GVL2_9MARC</name>
<protein>
    <recommendedName>
        <fullName evidence="2">Phytocyanin domain-containing protein</fullName>
    </recommendedName>
</protein>
<dbReference type="PANTHER" id="PTHR33021">
    <property type="entry name" value="BLUE COPPER PROTEIN"/>
    <property type="match status" value="1"/>
</dbReference>
<sequence>MEDGLRVATVWRLWITTFCVFQLMKSVAGLDYIVGANFVTGGLWTNEPGPSGTNLTLVHQYELWAKSVNISVGDTLIFNYDDAHTVVLVSTQEMLDSCNYTTYEDVTSHKPPTKYTVKSVQPLYFVCSVENHCQDGQKVAITSISGGSTPPVVSPSPSASSEGRSLQSVRGFRCDLGLYGARESEFQ</sequence>
<reference evidence="3 4" key="1">
    <citation type="submission" date="2024-09" db="EMBL/GenBank/DDBJ databases">
        <title>Chromosome-scale assembly of Riccia sorocarpa.</title>
        <authorList>
            <person name="Paukszto L."/>
        </authorList>
    </citation>
    <scope>NUCLEOTIDE SEQUENCE [LARGE SCALE GENOMIC DNA]</scope>
    <source>
        <strain evidence="3">LP-2024</strain>
        <tissue evidence="3">Aerial parts of the thallus</tissue>
    </source>
</reference>
<dbReference type="Gene3D" id="2.60.40.420">
    <property type="entry name" value="Cupredoxins - blue copper proteins"/>
    <property type="match status" value="1"/>
</dbReference>
<gene>
    <name evidence="3" type="ORF">R1sor_001290</name>
</gene>
<accession>A0ABD3GVL2</accession>